<protein>
    <submittedName>
        <fullName evidence="2">Gluconate 2-dehydrogenase subunit 3</fullName>
    </submittedName>
</protein>
<accession>A0A1H4HJ37</accession>
<keyword evidence="3" id="KW-1185">Reference proteome</keyword>
<dbReference type="AlphaFoldDB" id="A0A1H4HJ37"/>
<name>A0A1H4HJ37_9SPHI</name>
<evidence type="ECO:0000313" key="2">
    <source>
        <dbReference type="EMBL" id="SEB21082.1"/>
    </source>
</evidence>
<dbReference type="RefSeq" id="WP_090560011.1">
    <property type="nucleotide sequence ID" value="NZ_FNRA01000018.1"/>
</dbReference>
<proteinExistence type="predicted"/>
<dbReference type="InterPro" id="IPR027056">
    <property type="entry name" value="Gluconate_2DH_su3"/>
</dbReference>
<organism evidence="2 3">
    <name type="scientific">Pedobacter hartonius</name>
    <dbReference type="NCBI Taxonomy" id="425514"/>
    <lineage>
        <taxon>Bacteria</taxon>
        <taxon>Pseudomonadati</taxon>
        <taxon>Bacteroidota</taxon>
        <taxon>Sphingobacteriia</taxon>
        <taxon>Sphingobacteriales</taxon>
        <taxon>Sphingobacteriaceae</taxon>
        <taxon>Pedobacter</taxon>
    </lineage>
</organism>
<dbReference type="Pfam" id="PF13618">
    <property type="entry name" value="Gluconate_2-dh3"/>
    <property type="match status" value="1"/>
</dbReference>
<dbReference type="OrthoDB" id="6385145at2"/>
<evidence type="ECO:0000313" key="3">
    <source>
        <dbReference type="Proteomes" id="UP000198850"/>
    </source>
</evidence>
<gene>
    <name evidence="2" type="ORF">SAMN05443550_11843</name>
</gene>
<dbReference type="Proteomes" id="UP000198850">
    <property type="component" value="Unassembled WGS sequence"/>
</dbReference>
<dbReference type="STRING" id="425514.SAMN05443550_11843"/>
<feature type="region of interest" description="Disordered" evidence="1">
    <location>
        <begin position="139"/>
        <end position="159"/>
    </location>
</feature>
<evidence type="ECO:0000256" key="1">
    <source>
        <dbReference type="SAM" id="MobiDB-lite"/>
    </source>
</evidence>
<dbReference type="EMBL" id="FNRA01000018">
    <property type="protein sequence ID" value="SEB21082.1"/>
    <property type="molecule type" value="Genomic_DNA"/>
</dbReference>
<reference evidence="2 3" key="1">
    <citation type="submission" date="2016-10" db="EMBL/GenBank/DDBJ databases">
        <authorList>
            <person name="de Groot N.N."/>
        </authorList>
    </citation>
    <scope>NUCLEOTIDE SEQUENCE [LARGE SCALE GENOMIC DNA]</scope>
    <source>
        <strain evidence="2 3">DSM 19033</strain>
    </source>
</reference>
<sequence length="204" mass="22409">MDRRTAISRVAMILGSTIIGADLFISGCTNEHPAQVQALLTDAQVSYLNEVGETILPKTAASDGAKAANVGAFMKIMVRDCYSPEDRQIFFDGLDALEQRCKKTLGKGFLSSSLEERQKLLITLDAEVKDGKKRNDLLQQKEAERQKSSQAGGKPNYLKKTPPTPYFAMIKQLTLLGYFTSEIGYKSIGYVSVPGRYDGNVTKS</sequence>